<feature type="domain" description="Protein kinase" evidence="20">
    <location>
        <begin position="337"/>
        <end position="575"/>
    </location>
</feature>
<evidence type="ECO:0000256" key="4">
    <source>
        <dbReference type="ARBA" id="ARBA00022527"/>
    </source>
</evidence>
<sequence length="575" mass="64871">MSPAIARQRNNIFVFLLIGFISFAGSNELQLLLNLKDSLAESNTGIFQSWRSSDPVCNFTGITCDDIGSFVREIDLSNQNLRGTFKWKSLENMTELVVLSLGDNPFDKTPFPNEALKLHKLYWLYMSNCSIEGEIPAGIGGLMELVNLEISDNYITGEIPNEISWLNKLWQLGLYNNNLSGKLRVRLRTLTKLEFFNASNNDLEGDLSEVRKLPHRTDSSRYVQEREDDTTPDASEQSLSREMGSNQLFGRISSSLSSLILRLFDLSHNRLVGAIPEPLYNGSFVGNPGLCNKKVKYLQPCPSRAKGRLIICFSNYSWNVKSFCGLSFTKDDIVDAIKKENMIGRGRSGEVYRVSLENGVDVAVKHIRNTHSLEFAAEEEILSSIRHDNVLVYEYLPNGNLSGLLHSSGVCGLDWKTRYEIAIGVAKALEYLHHDHVARPVIHRDVKPSNILLVENLKPRLADFGLAKVVQSDTQNGSTHVIVGTHGYMAPVVKGVDFYMITWIMANEIWHVDSTKYGYSYRLDEKSDVYSFEVVLMELVKGRKPSEDEFGEDNDIVRWVCSESQTEESVLRLVD</sequence>
<evidence type="ECO:0000256" key="8">
    <source>
        <dbReference type="ARBA" id="ARBA00022729"/>
    </source>
</evidence>
<evidence type="ECO:0000256" key="19">
    <source>
        <dbReference type="SAM" id="MobiDB-lite"/>
    </source>
</evidence>
<gene>
    <name evidence="21" type="ORF">OSB04_002239</name>
</gene>
<evidence type="ECO:0000256" key="3">
    <source>
        <dbReference type="ARBA" id="ARBA00012513"/>
    </source>
</evidence>
<comment type="caution">
    <text evidence="21">The sequence shown here is derived from an EMBL/GenBank/DDBJ whole genome shotgun (WGS) entry which is preliminary data.</text>
</comment>
<dbReference type="PROSITE" id="PS00108">
    <property type="entry name" value="PROTEIN_KINASE_ST"/>
    <property type="match status" value="1"/>
</dbReference>
<keyword evidence="7" id="KW-0812">Transmembrane</keyword>
<keyword evidence="10 18" id="KW-0547">Nucleotide-binding</keyword>
<keyword evidence="9" id="KW-0677">Repeat</keyword>
<evidence type="ECO:0000259" key="20">
    <source>
        <dbReference type="PROSITE" id="PS50011"/>
    </source>
</evidence>
<evidence type="ECO:0000256" key="9">
    <source>
        <dbReference type="ARBA" id="ARBA00022737"/>
    </source>
</evidence>
<evidence type="ECO:0000256" key="2">
    <source>
        <dbReference type="ARBA" id="ARBA00008684"/>
    </source>
</evidence>
<evidence type="ECO:0000256" key="5">
    <source>
        <dbReference type="ARBA" id="ARBA00022614"/>
    </source>
</evidence>
<reference evidence="21" key="1">
    <citation type="submission" date="2023-03" db="EMBL/GenBank/DDBJ databases">
        <title>Chromosome-scale reference genome and RAD-based genetic map of yellow starthistle (Centaurea solstitialis) reveal putative structural variation and QTLs associated with invader traits.</title>
        <authorList>
            <person name="Reatini B."/>
            <person name="Cang F.A."/>
            <person name="Jiang Q."/>
            <person name="Mckibben M.T.W."/>
            <person name="Barker M.S."/>
            <person name="Rieseberg L.H."/>
            <person name="Dlugosch K.M."/>
        </authorList>
    </citation>
    <scope>NUCLEOTIDE SEQUENCE</scope>
    <source>
        <strain evidence="21">CAN-66</strain>
        <tissue evidence="21">Leaf</tissue>
    </source>
</reference>
<comment type="catalytic activity">
    <reaction evidence="17">
        <text>L-seryl-[protein] + ATP = O-phospho-L-seryl-[protein] + ADP + H(+)</text>
        <dbReference type="Rhea" id="RHEA:17989"/>
        <dbReference type="Rhea" id="RHEA-COMP:9863"/>
        <dbReference type="Rhea" id="RHEA-COMP:11604"/>
        <dbReference type="ChEBI" id="CHEBI:15378"/>
        <dbReference type="ChEBI" id="CHEBI:29999"/>
        <dbReference type="ChEBI" id="CHEBI:30616"/>
        <dbReference type="ChEBI" id="CHEBI:83421"/>
        <dbReference type="ChEBI" id="CHEBI:456216"/>
        <dbReference type="EC" id="2.7.11.1"/>
    </reaction>
</comment>
<keyword evidence="6" id="KW-0808">Transferase</keyword>
<evidence type="ECO:0000256" key="12">
    <source>
        <dbReference type="ARBA" id="ARBA00022840"/>
    </source>
</evidence>
<dbReference type="InterPro" id="IPR032675">
    <property type="entry name" value="LRR_dom_sf"/>
</dbReference>
<dbReference type="InterPro" id="IPR011009">
    <property type="entry name" value="Kinase-like_dom_sf"/>
</dbReference>
<evidence type="ECO:0000256" key="11">
    <source>
        <dbReference type="ARBA" id="ARBA00022777"/>
    </source>
</evidence>
<dbReference type="EMBL" id="JARYMX010000001">
    <property type="protein sequence ID" value="KAJ9566273.1"/>
    <property type="molecule type" value="Genomic_DNA"/>
</dbReference>
<dbReference type="Proteomes" id="UP001172457">
    <property type="component" value="Chromosome 1"/>
</dbReference>
<dbReference type="Pfam" id="PF00560">
    <property type="entry name" value="LRR_1"/>
    <property type="match status" value="2"/>
</dbReference>
<evidence type="ECO:0000313" key="22">
    <source>
        <dbReference type="Proteomes" id="UP001172457"/>
    </source>
</evidence>
<comment type="catalytic activity">
    <reaction evidence="16">
        <text>L-threonyl-[protein] + ATP = O-phospho-L-threonyl-[protein] + ADP + H(+)</text>
        <dbReference type="Rhea" id="RHEA:46608"/>
        <dbReference type="Rhea" id="RHEA-COMP:11060"/>
        <dbReference type="Rhea" id="RHEA-COMP:11605"/>
        <dbReference type="ChEBI" id="CHEBI:15378"/>
        <dbReference type="ChEBI" id="CHEBI:30013"/>
        <dbReference type="ChEBI" id="CHEBI:30616"/>
        <dbReference type="ChEBI" id="CHEBI:61977"/>
        <dbReference type="ChEBI" id="CHEBI:456216"/>
        <dbReference type="EC" id="2.7.11.1"/>
    </reaction>
</comment>
<dbReference type="EC" id="2.7.11.1" evidence="3"/>
<dbReference type="InterPro" id="IPR050647">
    <property type="entry name" value="Plant_LRR-RLKs"/>
</dbReference>
<dbReference type="GO" id="GO:0005524">
    <property type="term" value="F:ATP binding"/>
    <property type="evidence" value="ECO:0007669"/>
    <property type="project" value="UniProtKB-UniRule"/>
</dbReference>
<dbReference type="GO" id="GO:0033612">
    <property type="term" value="F:receptor serine/threonine kinase binding"/>
    <property type="evidence" value="ECO:0007669"/>
    <property type="project" value="TreeGrafter"/>
</dbReference>
<dbReference type="PANTHER" id="PTHR48056">
    <property type="entry name" value="LRR RECEPTOR-LIKE SERINE/THREONINE-PROTEIN KINASE-RELATED"/>
    <property type="match status" value="1"/>
</dbReference>
<evidence type="ECO:0000256" key="14">
    <source>
        <dbReference type="ARBA" id="ARBA00023136"/>
    </source>
</evidence>
<evidence type="ECO:0000256" key="10">
    <source>
        <dbReference type="ARBA" id="ARBA00022741"/>
    </source>
</evidence>
<keyword evidence="22" id="KW-1185">Reference proteome</keyword>
<organism evidence="21 22">
    <name type="scientific">Centaurea solstitialis</name>
    <name type="common">yellow star-thistle</name>
    <dbReference type="NCBI Taxonomy" id="347529"/>
    <lineage>
        <taxon>Eukaryota</taxon>
        <taxon>Viridiplantae</taxon>
        <taxon>Streptophyta</taxon>
        <taxon>Embryophyta</taxon>
        <taxon>Tracheophyta</taxon>
        <taxon>Spermatophyta</taxon>
        <taxon>Magnoliopsida</taxon>
        <taxon>eudicotyledons</taxon>
        <taxon>Gunneridae</taxon>
        <taxon>Pentapetalae</taxon>
        <taxon>asterids</taxon>
        <taxon>campanulids</taxon>
        <taxon>Asterales</taxon>
        <taxon>Asteraceae</taxon>
        <taxon>Carduoideae</taxon>
        <taxon>Cardueae</taxon>
        <taxon>Centaureinae</taxon>
        <taxon>Centaurea</taxon>
    </lineage>
</organism>
<dbReference type="Pfam" id="PF00069">
    <property type="entry name" value="Pkinase"/>
    <property type="match status" value="1"/>
</dbReference>
<dbReference type="Pfam" id="PF08263">
    <property type="entry name" value="LRRNT_2"/>
    <property type="match status" value="1"/>
</dbReference>
<evidence type="ECO:0000256" key="15">
    <source>
        <dbReference type="ARBA" id="ARBA00023180"/>
    </source>
</evidence>
<proteinExistence type="inferred from homology"/>
<dbReference type="Gene3D" id="1.10.510.10">
    <property type="entry name" value="Transferase(Phosphotransferase) domain 1"/>
    <property type="match status" value="1"/>
</dbReference>
<comment type="similarity">
    <text evidence="2">Belongs to the protein kinase superfamily. Ser/Thr protein kinase family.</text>
</comment>
<keyword evidence="8" id="KW-0732">Signal</keyword>
<dbReference type="Gene3D" id="3.80.10.10">
    <property type="entry name" value="Ribonuclease Inhibitor"/>
    <property type="match status" value="2"/>
</dbReference>
<evidence type="ECO:0000256" key="17">
    <source>
        <dbReference type="ARBA" id="ARBA00048679"/>
    </source>
</evidence>
<dbReference type="SMART" id="SM00220">
    <property type="entry name" value="S_TKc"/>
    <property type="match status" value="1"/>
</dbReference>
<dbReference type="PROSITE" id="PS00107">
    <property type="entry name" value="PROTEIN_KINASE_ATP"/>
    <property type="match status" value="1"/>
</dbReference>
<evidence type="ECO:0000256" key="16">
    <source>
        <dbReference type="ARBA" id="ARBA00047899"/>
    </source>
</evidence>
<evidence type="ECO:0000256" key="18">
    <source>
        <dbReference type="PROSITE-ProRule" id="PRU10141"/>
    </source>
</evidence>
<keyword evidence="14" id="KW-0472">Membrane</keyword>
<dbReference type="GO" id="GO:0004674">
    <property type="term" value="F:protein serine/threonine kinase activity"/>
    <property type="evidence" value="ECO:0007669"/>
    <property type="project" value="UniProtKB-KW"/>
</dbReference>
<dbReference type="PANTHER" id="PTHR48056:SF41">
    <property type="entry name" value="RECEPTOR-LIKE PROTEIN KINASE HAIKU2"/>
    <property type="match status" value="1"/>
</dbReference>
<keyword evidence="5" id="KW-0433">Leucine-rich repeat</keyword>
<dbReference type="FunFam" id="3.80.10.10:FF:000400">
    <property type="entry name" value="Nuclear pore complex protein NUP107"/>
    <property type="match status" value="1"/>
</dbReference>
<dbReference type="PROSITE" id="PS50011">
    <property type="entry name" value="PROTEIN_KINASE_DOM"/>
    <property type="match status" value="1"/>
</dbReference>
<keyword evidence="13" id="KW-1133">Transmembrane helix</keyword>
<comment type="subcellular location">
    <subcellularLocation>
        <location evidence="1">Membrane</location>
    </subcellularLocation>
</comment>
<protein>
    <recommendedName>
        <fullName evidence="3">non-specific serine/threonine protein kinase</fullName>
        <ecNumber evidence="3">2.7.11.1</ecNumber>
    </recommendedName>
</protein>
<dbReference type="InterPro" id="IPR001611">
    <property type="entry name" value="Leu-rich_rpt"/>
</dbReference>
<evidence type="ECO:0000256" key="13">
    <source>
        <dbReference type="ARBA" id="ARBA00022989"/>
    </source>
</evidence>
<dbReference type="GO" id="GO:0016020">
    <property type="term" value="C:membrane"/>
    <property type="evidence" value="ECO:0007669"/>
    <property type="project" value="UniProtKB-SubCell"/>
</dbReference>
<feature type="binding site" evidence="18">
    <location>
        <position position="365"/>
    </location>
    <ligand>
        <name>ATP</name>
        <dbReference type="ChEBI" id="CHEBI:30616"/>
    </ligand>
</feature>
<evidence type="ECO:0000256" key="6">
    <source>
        <dbReference type="ARBA" id="ARBA00022679"/>
    </source>
</evidence>
<evidence type="ECO:0000313" key="21">
    <source>
        <dbReference type="EMBL" id="KAJ9566273.1"/>
    </source>
</evidence>
<dbReference type="SUPFAM" id="SSF56112">
    <property type="entry name" value="Protein kinase-like (PK-like)"/>
    <property type="match status" value="1"/>
</dbReference>
<dbReference type="InterPro" id="IPR013210">
    <property type="entry name" value="LRR_N_plant-typ"/>
</dbReference>
<keyword evidence="11" id="KW-0418">Kinase</keyword>
<dbReference type="InterPro" id="IPR000719">
    <property type="entry name" value="Prot_kinase_dom"/>
</dbReference>
<keyword evidence="12 18" id="KW-0067">ATP-binding</keyword>
<dbReference type="InterPro" id="IPR008271">
    <property type="entry name" value="Ser/Thr_kinase_AS"/>
</dbReference>
<keyword evidence="4" id="KW-0723">Serine/threonine-protein kinase</keyword>
<dbReference type="FunFam" id="1.10.510.10:FF:001023">
    <property type="entry name" value="Os07g0541700 protein"/>
    <property type="match status" value="1"/>
</dbReference>
<evidence type="ECO:0000256" key="1">
    <source>
        <dbReference type="ARBA" id="ARBA00004370"/>
    </source>
</evidence>
<dbReference type="InterPro" id="IPR017441">
    <property type="entry name" value="Protein_kinase_ATP_BS"/>
</dbReference>
<keyword evidence="15" id="KW-0325">Glycoprotein</keyword>
<dbReference type="AlphaFoldDB" id="A0AA38UB31"/>
<accession>A0AA38UB31</accession>
<name>A0AA38UB31_9ASTR</name>
<dbReference type="SUPFAM" id="SSF52058">
    <property type="entry name" value="L domain-like"/>
    <property type="match status" value="1"/>
</dbReference>
<evidence type="ECO:0000256" key="7">
    <source>
        <dbReference type="ARBA" id="ARBA00022692"/>
    </source>
</evidence>
<feature type="region of interest" description="Disordered" evidence="19">
    <location>
        <begin position="217"/>
        <end position="240"/>
    </location>
</feature>